<dbReference type="PANTHER" id="PTHR30006">
    <property type="entry name" value="THIAMINE-BINDING PERIPLASMIC PROTEIN-RELATED"/>
    <property type="match status" value="1"/>
</dbReference>
<evidence type="ECO:0000313" key="5">
    <source>
        <dbReference type="EMBL" id="NYJ16160.1"/>
    </source>
</evidence>
<dbReference type="PANTHER" id="PTHR30006:SF15">
    <property type="entry name" value="IRON-UTILIZATION PERIPLASMIC PROTEIN"/>
    <property type="match status" value="1"/>
</dbReference>
<dbReference type="PIRSF" id="PIRSF002825">
    <property type="entry name" value="CfbpA"/>
    <property type="match status" value="1"/>
</dbReference>
<comment type="caution">
    <text evidence="5">The sequence shown here is derived from an EMBL/GenBank/DDBJ whole genome shotgun (WGS) entry which is preliminary data.</text>
</comment>
<feature type="binding site" evidence="4">
    <location>
        <position position="236"/>
    </location>
    <ligand>
        <name>Fe cation</name>
        <dbReference type="ChEBI" id="CHEBI:24875"/>
    </ligand>
</feature>
<dbReference type="GO" id="GO:0046872">
    <property type="term" value="F:metal ion binding"/>
    <property type="evidence" value="ECO:0007669"/>
    <property type="project" value="UniProtKB-KW"/>
</dbReference>
<dbReference type="GO" id="GO:0006826">
    <property type="term" value="P:iron ion transport"/>
    <property type="evidence" value="ECO:0007669"/>
    <property type="project" value="UniProtKB-KW"/>
</dbReference>
<dbReference type="GO" id="GO:0030288">
    <property type="term" value="C:outer membrane-bounded periplasmic space"/>
    <property type="evidence" value="ECO:0007669"/>
    <property type="project" value="TreeGrafter"/>
</dbReference>
<comment type="similarity">
    <text evidence="1">Belongs to the bacterial solute-binding protein 1 family.</text>
</comment>
<evidence type="ECO:0000313" key="6">
    <source>
        <dbReference type="Proteomes" id="UP000560069"/>
    </source>
</evidence>
<dbReference type="CDD" id="cd13543">
    <property type="entry name" value="PBP2_Fbp"/>
    <property type="match status" value="1"/>
</dbReference>
<reference evidence="5 6" key="1">
    <citation type="submission" date="2020-07" db="EMBL/GenBank/DDBJ databases">
        <title>Sequencing the genomes of 1000 actinobacteria strains.</title>
        <authorList>
            <person name="Klenk H.-P."/>
        </authorList>
    </citation>
    <scope>NUCLEOTIDE SEQUENCE [LARGE SCALE GENOMIC DNA]</scope>
    <source>
        <strain evidence="5 6">DSM 15664</strain>
    </source>
</reference>
<evidence type="ECO:0000256" key="1">
    <source>
        <dbReference type="ARBA" id="ARBA00008520"/>
    </source>
</evidence>
<keyword evidence="2" id="KW-0813">Transport</keyword>
<dbReference type="RefSeq" id="WP_179441156.1">
    <property type="nucleotide sequence ID" value="NZ_BAAALK010000006.1"/>
</dbReference>
<keyword evidence="6" id="KW-1185">Reference proteome</keyword>
<evidence type="ECO:0000256" key="4">
    <source>
        <dbReference type="PIRSR" id="PIRSR002825-1"/>
    </source>
</evidence>
<keyword evidence="2" id="KW-0410">Iron transport</keyword>
<dbReference type="EMBL" id="JACCFQ010000001">
    <property type="protein sequence ID" value="NYJ16160.1"/>
    <property type="molecule type" value="Genomic_DNA"/>
</dbReference>
<proteinExistence type="inferred from homology"/>
<keyword evidence="2" id="KW-0406">Ion transport</keyword>
<sequence>MRRTSLAVTLGAILALTVTSCGDTAESDADAEGGEASAEAQSLVLYSGRNEELIQPLIDTFSEETGIEVEVRYGDTAELAAQILEEGEGSPADVFLAQDAGALGAVAAEDLFDELDAELLEQVPEAYRDTEDQWVGLSGRVRTLIYNTDTVDEADLPASVDELTGADYTGRVGVAPTNASFQSFVTAHREIEGEEQTQSFLDDLAANDPQIREGNGEIVTDVAEGVLDMGLVNHYYLYSRAKELGEAPEELNVANHLFSDGDVGSLVNVAGVGVLNSENPAAASLTEFMLSTEGQTYFAEETAEYPLIEGVDGPEGMPSLEELDAPEIDLNQLDDLETSVEMIVESGLVG</sequence>
<organism evidence="5 6">
    <name type="scientific">Nesterenkonia sandarakina</name>
    <dbReference type="NCBI Taxonomy" id="272918"/>
    <lineage>
        <taxon>Bacteria</taxon>
        <taxon>Bacillati</taxon>
        <taxon>Actinomycetota</taxon>
        <taxon>Actinomycetes</taxon>
        <taxon>Micrococcales</taxon>
        <taxon>Micrococcaceae</taxon>
        <taxon>Nesterenkonia</taxon>
    </lineage>
</organism>
<dbReference type="Gene3D" id="3.40.190.10">
    <property type="entry name" value="Periplasmic binding protein-like II"/>
    <property type="match status" value="2"/>
</dbReference>
<feature type="binding site" evidence="4">
    <location>
        <position position="235"/>
    </location>
    <ligand>
        <name>Fe cation</name>
        <dbReference type="ChEBI" id="CHEBI:24875"/>
    </ligand>
</feature>
<keyword evidence="4" id="KW-0479">Metal-binding</keyword>
<dbReference type="AlphaFoldDB" id="A0A7Z0J2E0"/>
<keyword evidence="3" id="KW-0732">Signal</keyword>
<accession>A0A7Z0J2E0</accession>
<evidence type="ECO:0000256" key="3">
    <source>
        <dbReference type="ARBA" id="ARBA00022729"/>
    </source>
</evidence>
<dbReference type="SUPFAM" id="SSF53850">
    <property type="entry name" value="Periplasmic binding protein-like II"/>
    <property type="match status" value="1"/>
</dbReference>
<dbReference type="Pfam" id="PF13343">
    <property type="entry name" value="SBP_bac_6"/>
    <property type="match status" value="1"/>
</dbReference>
<protein>
    <submittedName>
        <fullName evidence="5">Iron(III) transport system substrate-binding protein</fullName>
    </submittedName>
</protein>
<gene>
    <name evidence="5" type="ORF">HNR11_000694</name>
</gene>
<dbReference type="Proteomes" id="UP000560069">
    <property type="component" value="Unassembled WGS sequence"/>
</dbReference>
<evidence type="ECO:0000256" key="2">
    <source>
        <dbReference type="ARBA" id="ARBA00022496"/>
    </source>
</evidence>
<keyword evidence="4" id="KW-0408">Iron</keyword>
<name>A0A7Z0J2E0_9MICC</name>
<dbReference type="PROSITE" id="PS51257">
    <property type="entry name" value="PROKAR_LIPOPROTEIN"/>
    <property type="match status" value="1"/>
</dbReference>
<dbReference type="InterPro" id="IPR026045">
    <property type="entry name" value="Ferric-bd"/>
</dbReference>